<dbReference type="Proteomes" id="UP000306631">
    <property type="component" value="Unassembled WGS sequence"/>
</dbReference>
<name>A0A4S2D3S2_STEMA</name>
<proteinExistence type="predicted"/>
<protein>
    <recommendedName>
        <fullName evidence="3">NERD domain-containing protein</fullName>
    </recommendedName>
</protein>
<reference evidence="1 2" key="1">
    <citation type="submission" date="2019-04" db="EMBL/GenBank/DDBJ databases">
        <title>Microbes associate with the intestines of laboratory mice.</title>
        <authorList>
            <person name="Navarre W."/>
            <person name="Wong E."/>
            <person name="Huang K."/>
            <person name="Tropini C."/>
            <person name="Ng K."/>
            <person name="Yu B."/>
        </authorList>
    </citation>
    <scope>NUCLEOTIDE SEQUENCE [LARGE SCALE GENOMIC DNA]</scope>
    <source>
        <strain evidence="1 2">NM62_B4-13</strain>
    </source>
</reference>
<evidence type="ECO:0000313" key="1">
    <source>
        <dbReference type="EMBL" id="TGY35203.1"/>
    </source>
</evidence>
<evidence type="ECO:0008006" key="3">
    <source>
        <dbReference type="Google" id="ProtNLM"/>
    </source>
</evidence>
<gene>
    <name evidence="1" type="ORF">E5352_05625</name>
</gene>
<dbReference type="AlphaFoldDB" id="A0A4S2D3S2"/>
<accession>A0A4S2D3S2</accession>
<dbReference type="OrthoDB" id="6737158at2"/>
<comment type="caution">
    <text evidence="1">The sequence shown here is derived from an EMBL/GenBank/DDBJ whole genome shotgun (WGS) entry which is preliminary data.</text>
</comment>
<evidence type="ECO:0000313" key="2">
    <source>
        <dbReference type="Proteomes" id="UP000306631"/>
    </source>
</evidence>
<dbReference type="EMBL" id="SRYW01000004">
    <property type="protein sequence ID" value="TGY35203.1"/>
    <property type="molecule type" value="Genomic_DNA"/>
</dbReference>
<organism evidence="1 2">
    <name type="scientific">Stenotrophomonas maltophilia</name>
    <name type="common">Pseudomonas maltophilia</name>
    <name type="synonym">Xanthomonas maltophilia</name>
    <dbReference type="NCBI Taxonomy" id="40324"/>
    <lineage>
        <taxon>Bacteria</taxon>
        <taxon>Pseudomonadati</taxon>
        <taxon>Pseudomonadota</taxon>
        <taxon>Gammaproteobacteria</taxon>
        <taxon>Lysobacterales</taxon>
        <taxon>Lysobacteraceae</taxon>
        <taxon>Stenotrophomonas</taxon>
        <taxon>Stenotrophomonas maltophilia group</taxon>
    </lineage>
</organism>
<sequence length="664" mass="73076">MGTFANDVRYGKRAGPSQRGFDRAAWEAAATPAFDDDDTRVHQAGLFFDVLLSQLRAWIALDDIKVSPGAAVHLAVAVCNRNLAQLQRDMEGTRTRRNGAPVIDLPDLLEQKLPSVLGELFAPDELITGMGDGLRHMLRQLMARGADTLGDTSFSADTLEATATEINKAIIYQCAVEYWHDCVGNTYGVSAERDGLFIRPSDAARETARILSIYRRNNLSLQFGLQMAMWWRELDAARREKISRIILPKKLHGVGSIERIDLGNSARVLDLAATALGEALAVQLGYYRGFLDEPLPRFNGVALTLLIDTWRFLQAVGTLMNDGLLRMHGEIDTARCAPSIPLRVLVPSVARSLGIAPAQAQLALDALTFDGAPTRDLWCQPLVRIGDAVVLMLPCILSARLLRIVEGWMRQGGLQLDRRGTPFEVYCRKELKEAAAACPLVGCATVLDSAVTFTPPGGRSEEIDIVAVIGRNILILEAKCILWPDDALQFTNYHDTVAGATAQIERKRTAVVAHLEAFRQCLRDKGCAIPDDAFVTACVLTNSPVYAGFPIDGVPVVDTAMICHYLANRYTKAEMFEAGRSVHRHDLTFYDTVEQAADRLYGQLASPVELSDIRQYVTTRAVQFPLQHSLYGPVFHQTYEVVLDRDAMQQRYGPALAEAEPAGT</sequence>
<dbReference type="RefSeq" id="WP_136003825.1">
    <property type="nucleotide sequence ID" value="NZ_SRYW01000004.1"/>
</dbReference>